<dbReference type="EMBL" id="AYRZ02000036">
    <property type="protein sequence ID" value="PHT63317.1"/>
    <property type="molecule type" value="Genomic_DNA"/>
</dbReference>
<dbReference type="InterPro" id="IPR005202">
    <property type="entry name" value="TF_GRAS"/>
</dbReference>
<keyword evidence="5" id="KW-1185">Reference proteome</keyword>
<dbReference type="PANTHER" id="PTHR48045">
    <property type="entry name" value="UDP-GLYCOSYLTRANSFERASE 72B1"/>
    <property type="match status" value="1"/>
</dbReference>
<keyword evidence="1" id="KW-0805">Transcription regulation</keyword>
<reference evidence="4 5" key="2">
    <citation type="journal article" date="2017" name="Genome Biol.">
        <title>New reference genome sequences of hot pepper reveal the massive evolution of plant disease-resistance genes by retroduplication.</title>
        <authorList>
            <person name="Kim S."/>
            <person name="Park J."/>
            <person name="Yeom S.I."/>
            <person name="Kim Y.M."/>
            <person name="Seo E."/>
            <person name="Kim K.T."/>
            <person name="Kim M.S."/>
            <person name="Lee J.M."/>
            <person name="Cheong K."/>
            <person name="Shin H.S."/>
            <person name="Kim S.B."/>
            <person name="Han K."/>
            <person name="Lee J."/>
            <person name="Park M."/>
            <person name="Lee H.A."/>
            <person name="Lee H.Y."/>
            <person name="Lee Y."/>
            <person name="Oh S."/>
            <person name="Lee J.H."/>
            <person name="Choi E."/>
            <person name="Choi E."/>
            <person name="Lee S.E."/>
            <person name="Jeon J."/>
            <person name="Kim H."/>
            <person name="Choi G."/>
            <person name="Song H."/>
            <person name="Lee J."/>
            <person name="Lee S.C."/>
            <person name="Kwon J.K."/>
            <person name="Lee H.Y."/>
            <person name="Koo N."/>
            <person name="Hong Y."/>
            <person name="Kim R.W."/>
            <person name="Kang W.H."/>
            <person name="Huh J.H."/>
            <person name="Kang B.C."/>
            <person name="Yang T.J."/>
            <person name="Lee Y.H."/>
            <person name="Bennetzen J.L."/>
            <person name="Choi D."/>
        </authorList>
    </citation>
    <scope>NUCLEOTIDE SEQUENCE [LARGE SCALE GENOMIC DNA]</scope>
    <source>
        <strain evidence="5">cv. CM334</strain>
    </source>
</reference>
<evidence type="ECO:0000313" key="5">
    <source>
        <dbReference type="Proteomes" id="UP000222542"/>
    </source>
</evidence>
<dbReference type="SUPFAM" id="SSF53756">
    <property type="entry name" value="UDP-Glycosyltransferase/glycogen phosphorylase"/>
    <property type="match status" value="1"/>
</dbReference>
<evidence type="ECO:0000256" key="1">
    <source>
        <dbReference type="ARBA" id="ARBA00023015"/>
    </source>
</evidence>
<feature type="region of interest" description="Leucine repeat I (LRI)" evidence="3">
    <location>
        <begin position="138"/>
        <end position="198"/>
    </location>
</feature>
<evidence type="ECO:0000256" key="2">
    <source>
        <dbReference type="ARBA" id="ARBA00023163"/>
    </source>
</evidence>
<gene>
    <name evidence="4" type="ORF">T459_32827</name>
</gene>
<organism evidence="4 5">
    <name type="scientific">Capsicum annuum</name>
    <name type="common">Capsicum pepper</name>
    <dbReference type="NCBI Taxonomy" id="4072"/>
    <lineage>
        <taxon>Eukaryota</taxon>
        <taxon>Viridiplantae</taxon>
        <taxon>Streptophyta</taxon>
        <taxon>Embryophyta</taxon>
        <taxon>Tracheophyta</taxon>
        <taxon>Spermatophyta</taxon>
        <taxon>Magnoliopsida</taxon>
        <taxon>eudicotyledons</taxon>
        <taxon>Gunneridae</taxon>
        <taxon>Pentapetalae</taxon>
        <taxon>asterids</taxon>
        <taxon>lamiids</taxon>
        <taxon>Solanales</taxon>
        <taxon>Solanaceae</taxon>
        <taxon>Solanoideae</taxon>
        <taxon>Capsiceae</taxon>
        <taxon>Capsicum</taxon>
    </lineage>
</organism>
<protein>
    <submittedName>
        <fullName evidence="4">Uncharacterized protein</fullName>
    </submittedName>
</protein>
<sequence>MMADQHLNARMVVEEIKIGLRVETCNGSVRGFVKCEGLEKPIREFMEGDKGKEARKKVKEIGEEAINAVKKGGGTSCQALNEVIYELSEKRQTTGLGLDHRVSRFYNQPNEFNRFNNQPIKYQDSFFLPSVNFSNNNQCLKEVLIASAKAITENNLIIVEWLMSELRTVGFVCGSPMQCLGAYMLEGLVTKLVSLGSSIYKALRCKEPISIELFSYMHLLYEICPYFKFGYLYGAVVNVMKNENSIRRSG</sequence>
<comment type="similarity">
    <text evidence="3">Belongs to the GRAS family.</text>
</comment>
<dbReference type="Gene3D" id="3.40.50.2000">
    <property type="entry name" value="Glycogen Phosphorylase B"/>
    <property type="match status" value="1"/>
</dbReference>
<dbReference type="Pfam" id="PF03514">
    <property type="entry name" value="GRAS"/>
    <property type="match status" value="1"/>
</dbReference>
<comment type="caution">
    <text evidence="3">Lacks conserved residue(s) required for the propagation of feature annotation.</text>
</comment>
<dbReference type="PANTHER" id="PTHR48045:SF34">
    <property type="entry name" value="ISOFLAVONE 7-O-GLUCOSYLTRANSFERASE 1-LIKE"/>
    <property type="match status" value="1"/>
</dbReference>
<dbReference type="STRING" id="4072.A0A2G2Y0N9"/>
<dbReference type="PROSITE" id="PS50985">
    <property type="entry name" value="GRAS"/>
    <property type="match status" value="1"/>
</dbReference>
<dbReference type="AlphaFoldDB" id="A0A2G2Y0N9"/>
<proteinExistence type="inferred from homology"/>
<comment type="caution">
    <text evidence="4">The sequence shown here is derived from an EMBL/GenBank/DDBJ whole genome shotgun (WGS) entry which is preliminary data.</text>
</comment>
<dbReference type="Gramene" id="PHT63317">
    <property type="protein sequence ID" value="PHT63317"/>
    <property type="gene ID" value="T459_32827"/>
</dbReference>
<evidence type="ECO:0000313" key="4">
    <source>
        <dbReference type="EMBL" id="PHT63317.1"/>
    </source>
</evidence>
<name>A0A2G2Y0N9_CAPAN</name>
<evidence type="ECO:0000256" key="3">
    <source>
        <dbReference type="PROSITE-ProRule" id="PRU01191"/>
    </source>
</evidence>
<accession>A0A2G2Y0N9</accession>
<keyword evidence="2" id="KW-0804">Transcription</keyword>
<reference evidence="4 5" key="1">
    <citation type="journal article" date="2014" name="Nat. Genet.">
        <title>Genome sequence of the hot pepper provides insights into the evolution of pungency in Capsicum species.</title>
        <authorList>
            <person name="Kim S."/>
            <person name="Park M."/>
            <person name="Yeom S.I."/>
            <person name="Kim Y.M."/>
            <person name="Lee J.M."/>
            <person name="Lee H.A."/>
            <person name="Seo E."/>
            <person name="Choi J."/>
            <person name="Cheong K."/>
            <person name="Kim K.T."/>
            <person name="Jung K."/>
            <person name="Lee G.W."/>
            <person name="Oh S.K."/>
            <person name="Bae C."/>
            <person name="Kim S.B."/>
            <person name="Lee H.Y."/>
            <person name="Kim S.Y."/>
            <person name="Kim M.S."/>
            <person name="Kang B.C."/>
            <person name="Jo Y.D."/>
            <person name="Yang H.B."/>
            <person name="Jeong H.J."/>
            <person name="Kang W.H."/>
            <person name="Kwon J.K."/>
            <person name="Shin C."/>
            <person name="Lim J.Y."/>
            <person name="Park J.H."/>
            <person name="Huh J.H."/>
            <person name="Kim J.S."/>
            <person name="Kim B.D."/>
            <person name="Cohen O."/>
            <person name="Paran I."/>
            <person name="Suh M.C."/>
            <person name="Lee S.B."/>
            <person name="Kim Y.K."/>
            <person name="Shin Y."/>
            <person name="Noh S.J."/>
            <person name="Park J."/>
            <person name="Seo Y.S."/>
            <person name="Kwon S.Y."/>
            <person name="Kim H.A."/>
            <person name="Park J.M."/>
            <person name="Kim H.J."/>
            <person name="Choi S.B."/>
            <person name="Bosland P.W."/>
            <person name="Reeves G."/>
            <person name="Jo S.H."/>
            <person name="Lee B.W."/>
            <person name="Cho H.T."/>
            <person name="Choi H.S."/>
            <person name="Lee M.S."/>
            <person name="Yu Y."/>
            <person name="Do Choi Y."/>
            <person name="Park B.S."/>
            <person name="van Deynze A."/>
            <person name="Ashrafi H."/>
            <person name="Hill T."/>
            <person name="Kim W.T."/>
            <person name="Pai H.S."/>
            <person name="Ahn H.K."/>
            <person name="Yeam I."/>
            <person name="Giovannoni J.J."/>
            <person name="Rose J.K."/>
            <person name="Sorensen I."/>
            <person name="Lee S.J."/>
            <person name="Kim R.W."/>
            <person name="Choi I.Y."/>
            <person name="Choi B.S."/>
            <person name="Lim J.S."/>
            <person name="Lee Y.H."/>
            <person name="Choi D."/>
        </authorList>
    </citation>
    <scope>NUCLEOTIDE SEQUENCE [LARGE SCALE GENOMIC DNA]</scope>
    <source>
        <strain evidence="5">cv. CM334</strain>
    </source>
</reference>
<dbReference type="Proteomes" id="UP000222542">
    <property type="component" value="Unassembled WGS sequence"/>
</dbReference>